<keyword evidence="1" id="KW-1133">Transmembrane helix</keyword>
<sequence length="223" mass="25861">MKQLLIRNIKLRYWTLILYIALIVFYPIYSFIMKPNPLMNSVMAIPLGLILMIMSILDAGHLFRFHRRLGGNRSNLFFGSLPVSKKDMLNANYLTCIFFTLFGAIVITLYGYESDSIQTNAIYFSTTYAYIVANFLSIPVAFRKSTEYKTEGVSYIAYIILIMFALPFLLSVTLILINYIFLNHSQIPQFYSYFLNYGFVLLSIIVLIINYVLQLNKIKKHTL</sequence>
<dbReference type="STRING" id="1194526.A284_04350"/>
<feature type="transmembrane region" description="Helical" evidence="1">
    <location>
        <begin position="44"/>
        <end position="63"/>
    </location>
</feature>
<keyword evidence="1" id="KW-0472">Membrane</keyword>
<feature type="transmembrane region" description="Helical" evidence="1">
    <location>
        <begin position="122"/>
        <end position="143"/>
    </location>
</feature>
<feature type="transmembrane region" description="Helical" evidence="1">
    <location>
        <begin position="12"/>
        <end position="32"/>
    </location>
</feature>
<name>A0A2T4PYM8_STAWA</name>
<evidence type="ECO:0000256" key="1">
    <source>
        <dbReference type="SAM" id="Phobius"/>
    </source>
</evidence>
<accession>A0A2T4PYM8</accession>
<dbReference type="Proteomes" id="UP000240717">
    <property type="component" value="Unassembled WGS sequence"/>
</dbReference>
<feature type="transmembrane region" description="Helical" evidence="1">
    <location>
        <begin position="155"/>
        <end position="182"/>
    </location>
</feature>
<dbReference type="Pfam" id="PF13346">
    <property type="entry name" value="ABC2_membrane_5"/>
    <property type="match status" value="1"/>
</dbReference>
<organism evidence="2 3">
    <name type="scientific">Staphylococcus warneri</name>
    <dbReference type="NCBI Taxonomy" id="1292"/>
    <lineage>
        <taxon>Bacteria</taxon>
        <taxon>Bacillati</taxon>
        <taxon>Bacillota</taxon>
        <taxon>Bacilli</taxon>
        <taxon>Bacillales</taxon>
        <taxon>Staphylococcaceae</taxon>
        <taxon>Staphylococcus</taxon>
    </lineage>
</organism>
<protein>
    <submittedName>
        <fullName evidence="2">ABC-2 transporter permease</fullName>
    </submittedName>
</protein>
<dbReference type="AlphaFoldDB" id="A0A2T4PYM8"/>
<proteinExistence type="predicted"/>
<evidence type="ECO:0000313" key="3">
    <source>
        <dbReference type="Proteomes" id="UP000240717"/>
    </source>
</evidence>
<comment type="caution">
    <text evidence="2">The sequence shown here is derived from an EMBL/GenBank/DDBJ whole genome shotgun (WGS) entry which is preliminary data.</text>
</comment>
<dbReference type="RefSeq" id="WP_002452232.1">
    <property type="nucleotide sequence ID" value="NZ_CP054017.1"/>
</dbReference>
<reference evidence="2 3" key="1">
    <citation type="journal article" date="2016" name="Front. Microbiol.">
        <title>Comprehensive Phylogenetic Analysis of Bovine Non-aureus Staphylococci Species Based on Whole-Genome Sequencing.</title>
        <authorList>
            <person name="Naushad S."/>
            <person name="Barkema H.W."/>
            <person name="Luby C."/>
            <person name="Condas L.A."/>
            <person name="Nobrega D.B."/>
            <person name="Carson D.A."/>
            <person name="De Buck J."/>
        </authorList>
    </citation>
    <scope>NUCLEOTIDE SEQUENCE [LARGE SCALE GENOMIC DNA]</scope>
    <source>
        <strain evidence="2 3">SNUC 2993</strain>
    </source>
</reference>
<dbReference type="EMBL" id="PZEV01000036">
    <property type="protein sequence ID" value="PTI50176.1"/>
    <property type="molecule type" value="Genomic_DNA"/>
</dbReference>
<feature type="transmembrane region" description="Helical" evidence="1">
    <location>
        <begin position="194"/>
        <end position="213"/>
    </location>
</feature>
<dbReference type="InterPro" id="IPR025699">
    <property type="entry name" value="ABC2_memb-like"/>
</dbReference>
<dbReference type="NCBIfam" id="NF047560">
    <property type="entry name" value="PSM_export_PmtB"/>
    <property type="match status" value="1"/>
</dbReference>
<feature type="transmembrane region" description="Helical" evidence="1">
    <location>
        <begin position="91"/>
        <end position="110"/>
    </location>
</feature>
<evidence type="ECO:0000313" key="2">
    <source>
        <dbReference type="EMBL" id="PTI50176.1"/>
    </source>
</evidence>
<gene>
    <name evidence="2" type="ORF">BU085_09900</name>
</gene>
<keyword evidence="1" id="KW-0812">Transmembrane</keyword>